<dbReference type="InParanoid" id="A0A7N2RCK5"/>
<evidence type="ECO:0000313" key="1">
    <source>
        <dbReference type="EnsemblPlants" id="QL10p054270:mrna"/>
    </source>
</evidence>
<keyword evidence="2" id="KW-1185">Reference proteome</keyword>
<reference evidence="1 2" key="1">
    <citation type="journal article" date="2016" name="G3 (Bethesda)">
        <title>First Draft Assembly and Annotation of the Genome of a California Endemic Oak Quercus lobata Nee (Fagaceae).</title>
        <authorList>
            <person name="Sork V.L."/>
            <person name="Fitz-Gibbon S.T."/>
            <person name="Puiu D."/>
            <person name="Crepeau M."/>
            <person name="Gugger P.F."/>
            <person name="Sherman R."/>
            <person name="Stevens K."/>
            <person name="Langley C.H."/>
            <person name="Pellegrini M."/>
            <person name="Salzberg S.L."/>
        </authorList>
    </citation>
    <scope>NUCLEOTIDE SEQUENCE [LARGE SCALE GENOMIC DNA]</scope>
    <source>
        <strain evidence="1 2">cv. SW786</strain>
    </source>
</reference>
<accession>A0A7N2RCK5</accession>
<dbReference type="PANTHER" id="PTHR46890">
    <property type="entry name" value="NON-LTR RETROLELEMENT REVERSE TRANSCRIPTASE-LIKE PROTEIN-RELATED"/>
    <property type="match status" value="1"/>
</dbReference>
<evidence type="ECO:0000313" key="2">
    <source>
        <dbReference type="Proteomes" id="UP000594261"/>
    </source>
</evidence>
<protein>
    <recommendedName>
        <fullName evidence="3">Reverse transcriptase domain-containing protein</fullName>
    </recommendedName>
</protein>
<dbReference type="Proteomes" id="UP000594261">
    <property type="component" value="Chromosome 10"/>
</dbReference>
<dbReference type="PANTHER" id="PTHR46890:SF50">
    <property type="entry name" value="RNA-DIRECTED DNA POLYMERASE, EUKARYOTA, REVERSE TRANSCRIPTASE ZINC-BINDING DOMAIN PROTEIN-RELATED"/>
    <property type="match status" value="1"/>
</dbReference>
<dbReference type="EnsemblPlants" id="QL10p054270:mrna">
    <property type="protein sequence ID" value="QL10p054270:mrna"/>
    <property type="gene ID" value="QL10p054270"/>
</dbReference>
<dbReference type="InterPro" id="IPR052343">
    <property type="entry name" value="Retrotransposon-Effector_Assoc"/>
</dbReference>
<dbReference type="EMBL" id="LRBV02000010">
    <property type="status" value="NOT_ANNOTATED_CDS"/>
    <property type="molecule type" value="Genomic_DNA"/>
</dbReference>
<evidence type="ECO:0008006" key="3">
    <source>
        <dbReference type="Google" id="ProtNLM"/>
    </source>
</evidence>
<sequence>MHSVFMGKESANRFLFHLEELISKRSPGLYARTIKEGDLVFMLQLGSNAHGTFLMVFELLHGRQKGSIVIPEGRLGSGWHSFDLNLRNILKPPSLTSQGSFPRIQSAPKADAAAVVGRPHNHGRAANKGKEKIPGFQNLNFSTPRNPYLDHGSSFSGIDTAQLGADFLSNIDVIAKRDLLTLEISLHVERGKEGQWAVVSSFIKDSSTLVAPVLVTAEDCLVKPHPSIKNFVEDLEHTLGNSEKWVLKLRGGRQISIPLSLYHSPGSMSDSSDLEGAVGQGINTFKEERHLVSWADDCVGALDNVSAVSRSNCFEAEITRIFLALEARKKAKMQWGTGFYGASMNLKIISWNVRGLNDCEKRLRIRNMIRGASGGVLVMWERRLVEKIDKAVGRFFVSCKFKNVVDHFVWAFTGVYGPNSNHDRHLLWKELAGIHSWWNVPWCIGGDFNVVRFPSERLGANSFSSAMLDFSDFISDHNLIDFPLEGGTFTWSILEQWLHGLGLTDLKKWNAEEFGNVEDKLNKLWKNLEVLDLLEIVILYHLMRLEKERLRIDLEKVTLMVEICWRQKSRALWILEGDRNTKFFHRTANSHRRFNSIDNLLVEDRPFEEEGVYGVIQGCNGNKSPGPDGFSMTFFKACWDFLKLEIMEVLANFHLQATFEKSLDATFITLIPKKVDAVNVRDFRPTSLVGSIYKIVSKLLANRLRRVISGIISESQNAFVLDGQILDSILIANECLDSRLKARIPGGATPRRSSLPAPIVIVMKALSRLLDGAVLAGHILGFTVGTRSNTPLMVTRLLFADDTLIFCDASASQVDYLREILASFEAVLGLHINLAKSVLVLVGEVTNMRELVALPGFSQSHLPMTYLGLPLGAKFKDRAIWNSILERMERRLTSWK</sequence>
<organism evidence="1 2">
    <name type="scientific">Quercus lobata</name>
    <name type="common">Valley oak</name>
    <dbReference type="NCBI Taxonomy" id="97700"/>
    <lineage>
        <taxon>Eukaryota</taxon>
        <taxon>Viridiplantae</taxon>
        <taxon>Streptophyta</taxon>
        <taxon>Embryophyta</taxon>
        <taxon>Tracheophyta</taxon>
        <taxon>Spermatophyta</taxon>
        <taxon>Magnoliopsida</taxon>
        <taxon>eudicotyledons</taxon>
        <taxon>Gunneridae</taxon>
        <taxon>Pentapetalae</taxon>
        <taxon>rosids</taxon>
        <taxon>fabids</taxon>
        <taxon>Fagales</taxon>
        <taxon>Fagaceae</taxon>
        <taxon>Quercus</taxon>
    </lineage>
</organism>
<dbReference type="AlphaFoldDB" id="A0A7N2RCK5"/>
<name>A0A7N2RCK5_QUELO</name>
<dbReference type="InterPro" id="IPR036691">
    <property type="entry name" value="Endo/exonu/phosph_ase_sf"/>
</dbReference>
<reference evidence="1" key="2">
    <citation type="submission" date="2021-01" db="UniProtKB">
        <authorList>
            <consortium name="EnsemblPlants"/>
        </authorList>
    </citation>
    <scope>IDENTIFICATION</scope>
</reference>
<proteinExistence type="predicted"/>
<dbReference type="SUPFAM" id="SSF56219">
    <property type="entry name" value="DNase I-like"/>
    <property type="match status" value="1"/>
</dbReference>
<dbReference type="Gramene" id="QL10p054270:mrna">
    <property type="protein sequence ID" value="QL10p054270:mrna"/>
    <property type="gene ID" value="QL10p054270"/>
</dbReference>
<dbReference type="Gene3D" id="3.60.10.10">
    <property type="entry name" value="Endonuclease/exonuclease/phosphatase"/>
    <property type="match status" value="1"/>
</dbReference>
<dbReference type="CDD" id="cd01650">
    <property type="entry name" value="RT_nLTR_like"/>
    <property type="match status" value="1"/>
</dbReference>